<feature type="compositionally biased region" description="Basic and acidic residues" evidence="1">
    <location>
        <begin position="57"/>
        <end position="66"/>
    </location>
</feature>
<organism evidence="2 3">
    <name type="scientific">Colocasia esculenta</name>
    <name type="common">Wild taro</name>
    <name type="synonym">Arum esculentum</name>
    <dbReference type="NCBI Taxonomy" id="4460"/>
    <lineage>
        <taxon>Eukaryota</taxon>
        <taxon>Viridiplantae</taxon>
        <taxon>Streptophyta</taxon>
        <taxon>Embryophyta</taxon>
        <taxon>Tracheophyta</taxon>
        <taxon>Spermatophyta</taxon>
        <taxon>Magnoliopsida</taxon>
        <taxon>Liliopsida</taxon>
        <taxon>Araceae</taxon>
        <taxon>Aroideae</taxon>
        <taxon>Colocasieae</taxon>
        <taxon>Colocasia</taxon>
    </lineage>
</organism>
<gene>
    <name evidence="2" type="ORF">Taro_032245</name>
</gene>
<protein>
    <recommendedName>
        <fullName evidence="4">CCHC-type domain-containing protein</fullName>
    </recommendedName>
</protein>
<evidence type="ECO:0000313" key="2">
    <source>
        <dbReference type="EMBL" id="MQL99521.1"/>
    </source>
</evidence>
<evidence type="ECO:0008006" key="4">
    <source>
        <dbReference type="Google" id="ProtNLM"/>
    </source>
</evidence>
<evidence type="ECO:0000313" key="3">
    <source>
        <dbReference type="Proteomes" id="UP000652761"/>
    </source>
</evidence>
<keyword evidence="3" id="KW-1185">Reference proteome</keyword>
<dbReference type="AlphaFoldDB" id="A0A843VQW4"/>
<dbReference type="EMBL" id="NMUH01002364">
    <property type="protein sequence ID" value="MQL99521.1"/>
    <property type="molecule type" value="Genomic_DNA"/>
</dbReference>
<proteinExistence type="predicted"/>
<accession>A0A843VQW4</accession>
<name>A0A843VQW4_COLES</name>
<feature type="compositionally biased region" description="Basic residues" evidence="1">
    <location>
        <begin position="67"/>
        <end position="82"/>
    </location>
</feature>
<reference evidence="2" key="1">
    <citation type="submission" date="2017-07" db="EMBL/GenBank/DDBJ databases">
        <title>Taro Niue Genome Assembly and Annotation.</title>
        <authorList>
            <person name="Atibalentja N."/>
            <person name="Keating K."/>
            <person name="Fields C.J."/>
        </authorList>
    </citation>
    <scope>NUCLEOTIDE SEQUENCE</scope>
    <source>
        <strain evidence="2">Niue_2</strain>
        <tissue evidence="2">Leaf</tissue>
    </source>
</reference>
<dbReference type="Proteomes" id="UP000652761">
    <property type="component" value="Unassembled WGS sequence"/>
</dbReference>
<evidence type="ECO:0000256" key="1">
    <source>
        <dbReference type="SAM" id="MobiDB-lite"/>
    </source>
</evidence>
<feature type="compositionally biased region" description="Basic residues" evidence="1">
    <location>
        <begin position="39"/>
        <end position="48"/>
    </location>
</feature>
<comment type="caution">
    <text evidence="2">The sequence shown here is derived from an EMBL/GenBank/DDBJ whole genome shotgun (WGS) entry which is preliminary data.</text>
</comment>
<sequence length="200" mass="22461">MCLVLQSYPTQDKAQSILEEGKQSGKKGSASRGVEQRRQGKKKEKKSRSSCNKFGHMKADCPEGKKEKHINHKKEFHKKKNKAMVARWSDDESSDCNEESSSSEGNEICFMAGNSEEQVYTTLVIDSVDTPIDGVDTRVKYVDTVPGSFDTRPSLQKTQLPDRDSVSTQPVAMSTLDLVSRRPSCLTGTMCRHSQWQCRH</sequence>
<feature type="region of interest" description="Disordered" evidence="1">
    <location>
        <begin position="1"/>
        <end position="103"/>
    </location>
</feature>